<dbReference type="EMBL" id="HBHI01021927">
    <property type="protein sequence ID" value="CAD9686830.1"/>
    <property type="molecule type" value="Transcribed_RNA"/>
</dbReference>
<dbReference type="AlphaFoldDB" id="A0A7S2WGN8"/>
<dbReference type="GO" id="GO:0005774">
    <property type="term" value="C:vacuolar membrane"/>
    <property type="evidence" value="ECO:0007669"/>
    <property type="project" value="TreeGrafter"/>
</dbReference>
<organism evidence="5">
    <name type="scientific">Eucampia antarctica</name>
    <dbReference type="NCBI Taxonomy" id="49252"/>
    <lineage>
        <taxon>Eukaryota</taxon>
        <taxon>Sar</taxon>
        <taxon>Stramenopiles</taxon>
        <taxon>Ochrophyta</taxon>
        <taxon>Bacillariophyta</taxon>
        <taxon>Mediophyceae</taxon>
        <taxon>Biddulphiophycidae</taxon>
        <taxon>Hemiaulales</taxon>
        <taxon>Hemiaulaceae</taxon>
        <taxon>Eucampia</taxon>
    </lineage>
</organism>
<name>A0A7S2WGN8_9STRA</name>
<evidence type="ECO:0000256" key="2">
    <source>
        <dbReference type="ARBA" id="ARBA00022448"/>
    </source>
</evidence>
<accession>A0A7S2WGN8</accession>
<dbReference type="Gene3D" id="1.25.40.10">
    <property type="entry name" value="Tetratricopeptide repeat domain"/>
    <property type="match status" value="1"/>
</dbReference>
<dbReference type="GO" id="GO:0031201">
    <property type="term" value="C:SNARE complex"/>
    <property type="evidence" value="ECO:0007669"/>
    <property type="project" value="TreeGrafter"/>
</dbReference>
<protein>
    <recommendedName>
        <fullName evidence="6">Alpha-soluble NSF attachment protein</fullName>
    </recommendedName>
</protein>
<dbReference type="GO" id="GO:0006886">
    <property type="term" value="P:intracellular protein transport"/>
    <property type="evidence" value="ECO:0007669"/>
    <property type="project" value="UniProtKB-UniRule"/>
</dbReference>
<dbReference type="PRINTS" id="PR00448">
    <property type="entry name" value="NSFATTACHMNT"/>
</dbReference>
<keyword evidence="3 4" id="KW-0653">Protein transport</keyword>
<evidence type="ECO:0000256" key="1">
    <source>
        <dbReference type="ARBA" id="ARBA00010050"/>
    </source>
</evidence>
<dbReference type="GO" id="GO:0035494">
    <property type="term" value="P:SNARE complex disassembly"/>
    <property type="evidence" value="ECO:0007669"/>
    <property type="project" value="TreeGrafter"/>
</dbReference>
<keyword evidence="4" id="KW-0931">ER-Golgi transport</keyword>
<reference evidence="5" key="1">
    <citation type="submission" date="2021-01" db="EMBL/GenBank/DDBJ databases">
        <authorList>
            <person name="Corre E."/>
            <person name="Pelletier E."/>
            <person name="Niang G."/>
            <person name="Scheremetjew M."/>
            <person name="Finn R."/>
            <person name="Kale V."/>
            <person name="Holt S."/>
            <person name="Cochrane G."/>
            <person name="Meng A."/>
            <person name="Brown T."/>
            <person name="Cohen L."/>
        </authorList>
    </citation>
    <scope>NUCLEOTIDE SEQUENCE</scope>
    <source>
        <strain evidence="5">CCMP1452</strain>
    </source>
</reference>
<comment type="function">
    <text evidence="4">Required for vesicular transport between the endoplasmic reticulum and the Golgi apparatus.</text>
</comment>
<evidence type="ECO:0008006" key="6">
    <source>
        <dbReference type="Google" id="ProtNLM"/>
    </source>
</evidence>
<evidence type="ECO:0000256" key="4">
    <source>
        <dbReference type="RuleBase" id="RU367013"/>
    </source>
</evidence>
<evidence type="ECO:0000256" key="3">
    <source>
        <dbReference type="ARBA" id="ARBA00022927"/>
    </source>
</evidence>
<keyword evidence="4" id="KW-0472">Membrane</keyword>
<sequence length="312" mass="34267">MASMVSRQQRAKGETFMAEAEKELKKSTWFSSSTEQKYENAAELLEKAANAFKVGGCGDEAGSAYARASDLYRDKLKNMGQASKCLSNAGACYKKDNPTEAIASYRSAITLLCDNGRLTQAAKLSKEVAELFEQEIDSNETVTLAIESYEQAAELFEMERAKSQASTCKAKVAELLSAAMDPPDLIRAAEIYEDLGKQCLDNNLLKYNAKGYFLQAILCHLGNGDSIAATQATQRYEAWDYTFGDSREGKFGNSLIECVEKFDSEGFATACFEFDRITKLDPWKTSILVKVKRSVEGSGDDGLGDDDDVDLT</sequence>
<dbReference type="PANTHER" id="PTHR13768">
    <property type="entry name" value="SOLUBLE NSF ATTACHMENT PROTEIN SNAP"/>
    <property type="match status" value="1"/>
</dbReference>
<gene>
    <name evidence="5" type="ORF">EANT1437_LOCUS11248</name>
</gene>
<dbReference type="Pfam" id="PF14938">
    <property type="entry name" value="SNAP"/>
    <property type="match status" value="1"/>
</dbReference>
<comment type="subcellular location">
    <subcellularLocation>
        <location evidence="4">Membrane</location>
        <topology evidence="4">Peripheral membrane protein</topology>
    </subcellularLocation>
</comment>
<keyword evidence="2 4" id="KW-0813">Transport</keyword>
<evidence type="ECO:0000313" key="5">
    <source>
        <dbReference type="EMBL" id="CAD9686830.1"/>
    </source>
</evidence>
<dbReference type="SUPFAM" id="SSF48452">
    <property type="entry name" value="TPR-like"/>
    <property type="match status" value="1"/>
</dbReference>
<dbReference type="PANTHER" id="PTHR13768:SF8">
    <property type="entry name" value="ALPHA-SOLUBLE NSF ATTACHMENT PROTEIN"/>
    <property type="match status" value="1"/>
</dbReference>
<dbReference type="InterPro" id="IPR011990">
    <property type="entry name" value="TPR-like_helical_dom_sf"/>
</dbReference>
<dbReference type="CDD" id="cd15832">
    <property type="entry name" value="SNAP"/>
    <property type="match status" value="1"/>
</dbReference>
<comment type="similarity">
    <text evidence="1 4">Belongs to the SNAP family.</text>
</comment>
<dbReference type="GO" id="GO:0005483">
    <property type="term" value="F:soluble NSF attachment protein activity"/>
    <property type="evidence" value="ECO:0007669"/>
    <property type="project" value="TreeGrafter"/>
</dbReference>
<proteinExistence type="inferred from homology"/>
<dbReference type="GO" id="GO:0019905">
    <property type="term" value="F:syntaxin binding"/>
    <property type="evidence" value="ECO:0007669"/>
    <property type="project" value="TreeGrafter"/>
</dbReference>
<dbReference type="InterPro" id="IPR000744">
    <property type="entry name" value="NSF_attach"/>
</dbReference>